<sequence length="109" mass="12104">MPIGKLFVVTPHPDYTGDLTVRVYLLNTADLIKAYEELDMELTLLGANDNPQLFTLYNGVASFALKDCAGGTHTLYVTGGTYSLVSNDPSEWQEGWDVVPELYCEVIQR</sequence>
<name>X1JRD2_9ZZZZ</name>
<dbReference type="AlphaFoldDB" id="X1JRD2"/>
<organism evidence="1">
    <name type="scientific">marine sediment metagenome</name>
    <dbReference type="NCBI Taxonomy" id="412755"/>
    <lineage>
        <taxon>unclassified sequences</taxon>
        <taxon>metagenomes</taxon>
        <taxon>ecological metagenomes</taxon>
    </lineage>
</organism>
<gene>
    <name evidence="1" type="ORF">S03H2_68491</name>
</gene>
<evidence type="ECO:0000313" key="1">
    <source>
        <dbReference type="EMBL" id="GAH83955.1"/>
    </source>
</evidence>
<protein>
    <submittedName>
        <fullName evidence="1">Uncharacterized protein</fullName>
    </submittedName>
</protein>
<proteinExistence type="predicted"/>
<dbReference type="EMBL" id="BARU01045039">
    <property type="protein sequence ID" value="GAH83955.1"/>
    <property type="molecule type" value="Genomic_DNA"/>
</dbReference>
<accession>X1JRD2</accession>
<comment type="caution">
    <text evidence="1">The sequence shown here is derived from an EMBL/GenBank/DDBJ whole genome shotgun (WGS) entry which is preliminary data.</text>
</comment>
<reference evidence="1" key="1">
    <citation type="journal article" date="2014" name="Front. Microbiol.">
        <title>High frequency of phylogenetically diverse reductive dehalogenase-homologous genes in deep subseafloor sedimentary metagenomes.</title>
        <authorList>
            <person name="Kawai M."/>
            <person name="Futagami T."/>
            <person name="Toyoda A."/>
            <person name="Takaki Y."/>
            <person name="Nishi S."/>
            <person name="Hori S."/>
            <person name="Arai W."/>
            <person name="Tsubouchi T."/>
            <person name="Morono Y."/>
            <person name="Uchiyama I."/>
            <person name="Ito T."/>
            <person name="Fujiyama A."/>
            <person name="Inagaki F."/>
            <person name="Takami H."/>
        </authorList>
    </citation>
    <scope>NUCLEOTIDE SEQUENCE</scope>
    <source>
        <strain evidence="1">Expedition CK06-06</strain>
    </source>
</reference>